<gene>
    <name evidence="3" type="ORF">FA048_13610</name>
</gene>
<keyword evidence="4" id="KW-1185">Reference proteome</keyword>
<dbReference type="OrthoDB" id="9789123at2"/>
<dbReference type="Gene3D" id="3.40.50.150">
    <property type="entry name" value="Vaccinia Virus protein VP39"/>
    <property type="match status" value="1"/>
</dbReference>
<dbReference type="SUPFAM" id="SSF53335">
    <property type="entry name" value="S-adenosyl-L-methionine-dependent methyltransferases"/>
    <property type="match status" value="1"/>
</dbReference>
<dbReference type="PANTHER" id="PTHR43861">
    <property type="entry name" value="TRANS-ACONITATE 2-METHYLTRANSFERASE-RELATED"/>
    <property type="match status" value="1"/>
</dbReference>
<evidence type="ECO:0000313" key="3">
    <source>
        <dbReference type="EMBL" id="TKC08189.1"/>
    </source>
</evidence>
<dbReference type="Pfam" id="PF13649">
    <property type="entry name" value="Methyltransf_25"/>
    <property type="match status" value="1"/>
</dbReference>
<dbReference type="EMBL" id="SWBR01000003">
    <property type="protein sequence ID" value="TKC08189.1"/>
    <property type="molecule type" value="Genomic_DNA"/>
</dbReference>
<dbReference type="Gene3D" id="2.20.130.10">
    <property type="entry name" value="CAC2371-like domains"/>
    <property type="match status" value="1"/>
</dbReference>
<dbReference type="GO" id="GO:0008168">
    <property type="term" value="F:methyltransferase activity"/>
    <property type="evidence" value="ECO:0007669"/>
    <property type="project" value="UniProtKB-KW"/>
</dbReference>
<keyword evidence="3" id="KW-0489">Methyltransferase</keyword>
<accession>A0A4U1CM86</accession>
<dbReference type="CDD" id="cd02440">
    <property type="entry name" value="AdoMet_MTases"/>
    <property type="match status" value="1"/>
</dbReference>
<dbReference type="Proteomes" id="UP000309488">
    <property type="component" value="Unassembled WGS sequence"/>
</dbReference>
<evidence type="ECO:0000313" key="4">
    <source>
        <dbReference type="Proteomes" id="UP000309488"/>
    </source>
</evidence>
<dbReference type="InterPro" id="IPR041698">
    <property type="entry name" value="Methyltransf_25"/>
</dbReference>
<evidence type="ECO:0000259" key="2">
    <source>
        <dbReference type="Pfam" id="PF13649"/>
    </source>
</evidence>
<name>A0A4U1CM86_9SPHI</name>
<dbReference type="InterPro" id="IPR029063">
    <property type="entry name" value="SAM-dependent_MTases_sf"/>
</dbReference>
<evidence type="ECO:0000256" key="1">
    <source>
        <dbReference type="ARBA" id="ARBA00022679"/>
    </source>
</evidence>
<protein>
    <submittedName>
        <fullName evidence="3">Class I SAM-dependent methyltransferase</fullName>
    </submittedName>
</protein>
<comment type="caution">
    <text evidence="3">The sequence shown here is derived from an EMBL/GenBank/DDBJ whole genome shotgun (WGS) entry which is preliminary data.</text>
</comment>
<reference evidence="3 4" key="1">
    <citation type="submission" date="2019-04" db="EMBL/GenBank/DDBJ databases">
        <title>Pedobacter sp. RP-3-22 sp. nov., isolated from Arctic soil.</title>
        <authorList>
            <person name="Dahal R.H."/>
            <person name="Kim D.-U."/>
        </authorList>
    </citation>
    <scope>NUCLEOTIDE SEQUENCE [LARGE SCALE GENOMIC DNA]</scope>
    <source>
        <strain evidence="3 4">RP-3-22</strain>
    </source>
</reference>
<organism evidence="3 4">
    <name type="scientific">Pedobacter polaris</name>
    <dbReference type="NCBI Taxonomy" id="2571273"/>
    <lineage>
        <taxon>Bacteria</taxon>
        <taxon>Pseudomonadati</taxon>
        <taxon>Bacteroidota</taxon>
        <taxon>Sphingobacteriia</taxon>
        <taxon>Sphingobacteriales</taxon>
        <taxon>Sphingobacteriaceae</taxon>
        <taxon>Pedobacter</taxon>
    </lineage>
</organism>
<proteinExistence type="predicted"/>
<dbReference type="RefSeq" id="WP_136841915.1">
    <property type="nucleotide sequence ID" value="NZ_SWBR01000003.1"/>
</dbReference>
<keyword evidence="1 3" id="KW-0808">Transferase</keyword>
<dbReference type="AlphaFoldDB" id="A0A4U1CM86"/>
<dbReference type="GO" id="GO:0032259">
    <property type="term" value="P:methylation"/>
    <property type="evidence" value="ECO:0007669"/>
    <property type="project" value="UniProtKB-KW"/>
</dbReference>
<sequence>MNENFKLYSQYYDLLYQDKNYILETNYVIGLIETYRPKSKTILELGAGTGKHAFLLANKGYTVLGIERSEDMIAIANQKKNANVSFEIADITKFNLNQTFDVATSLFHVISYLTDNESLLQTFKNVHQHLNKDGLFIFDVWHSPAVYHQIPEKRTKVLQNGTIEVIRKADPVIYSEKNVVEVNYDIAITNLTNKSTNTIVEKHPMRHFSKPEIELLAYATGFNLLGTEEFLTGSIPSTNTWGVCYILQKI</sequence>
<feature type="domain" description="Methyltransferase" evidence="2">
    <location>
        <begin position="42"/>
        <end position="134"/>
    </location>
</feature>